<dbReference type="SUPFAM" id="SSF52096">
    <property type="entry name" value="ClpP/crotonase"/>
    <property type="match status" value="1"/>
</dbReference>
<feature type="domain" description="Tail specific protease" evidence="2">
    <location>
        <begin position="294"/>
        <end position="461"/>
    </location>
</feature>
<feature type="chain" id="PRO_5003211553" evidence="1">
    <location>
        <begin position="20"/>
        <end position="538"/>
    </location>
</feature>
<dbReference type="OrthoDB" id="1058934at2"/>
<proteinExistence type="predicted"/>
<reference key="1">
    <citation type="submission" date="2010-11" db="EMBL/GenBank/DDBJ databases">
        <title>The complete genome of Bacteroides helcogenes P 36-108.</title>
        <authorList>
            <consortium name="US DOE Joint Genome Institute (JGI-PGF)"/>
            <person name="Lucas S."/>
            <person name="Copeland A."/>
            <person name="Lapidus A."/>
            <person name="Bruce D."/>
            <person name="Goodwin L."/>
            <person name="Pitluck S."/>
            <person name="Kyrpides N."/>
            <person name="Mavromatis K."/>
            <person name="Ivanova N."/>
            <person name="Zeytun A."/>
            <person name="Brettin T."/>
            <person name="Detter J.C."/>
            <person name="Tapia R."/>
            <person name="Han C."/>
            <person name="Land M."/>
            <person name="Hauser L."/>
            <person name="Markowitz V."/>
            <person name="Cheng J.-F."/>
            <person name="Hugenholtz P."/>
            <person name="Woyke T."/>
            <person name="Wu D."/>
            <person name="Gronow S."/>
            <person name="Wellnitz S."/>
            <person name="Brambilla E."/>
            <person name="Klenk H.-P."/>
            <person name="Eisen J.A."/>
        </authorList>
    </citation>
    <scope>NUCLEOTIDE SEQUENCE</scope>
    <source>
        <strain>P 36-108</strain>
    </source>
</reference>
<dbReference type="KEGG" id="bhl:Bache_1460"/>
<dbReference type="Proteomes" id="UP000008630">
    <property type="component" value="Chromosome"/>
</dbReference>
<dbReference type="Pfam" id="PF03572">
    <property type="entry name" value="Peptidase_S41"/>
    <property type="match status" value="1"/>
</dbReference>
<feature type="signal peptide" evidence="1">
    <location>
        <begin position="1"/>
        <end position="19"/>
    </location>
</feature>
<keyword evidence="1" id="KW-0732">Signal</keyword>
<keyword evidence="4" id="KW-1185">Reference proteome</keyword>
<evidence type="ECO:0000256" key="1">
    <source>
        <dbReference type="SAM" id="SignalP"/>
    </source>
</evidence>
<dbReference type="HOGENOM" id="CLU_527483_0_0_10"/>
<organism evidence="3 4">
    <name type="scientific">Bacteroides helcogenes (strain ATCC 35417 / DSM 20613 / JCM 6297 / CCUG 15421 / P 36-108)</name>
    <dbReference type="NCBI Taxonomy" id="693979"/>
    <lineage>
        <taxon>Bacteria</taxon>
        <taxon>Pseudomonadati</taxon>
        <taxon>Bacteroidota</taxon>
        <taxon>Bacteroidia</taxon>
        <taxon>Bacteroidales</taxon>
        <taxon>Bacteroidaceae</taxon>
        <taxon>Bacteroides</taxon>
    </lineage>
</organism>
<dbReference type="PATRIC" id="fig|693979.3.peg.1548"/>
<dbReference type="InterPro" id="IPR029045">
    <property type="entry name" value="ClpP/crotonase-like_dom_sf"/>
</dbReference>
<evidence type="ECO:0000313" key="4">
    <source>
        <dbReference type="Proteomes" id="UP000008630"/>
    </source>
</evidence>
<dbReference type="Gene3D" id="3.90.226.10">
    <property type="entry name" value="2-enoyl-CoA Hydratase, Chain A, domain 1"/>
    <property type="match status" value="1"/>
</dbReference>
<accession>E6SV83</accession>
<reference evidence="3 4" key="2">
    <citation type="journal article" date="2011" name="Stand. Genomic Sci.">
        <title>Complete genome sequence of Bacteroides helcogenes type strain (P 36-108).</title>
        <authorList>
            <person name="Pati A."/>
            <person name="Gronow S."/>
            <person name="Zeytun A."/>
            <person name="Lapidus A."/>
            <person name="Nolan M."/>
            <person name="Hammon N."/>
            <person name="Deshpande S."/>
            <person name="Cheng J.F."/>
            <person name="Tapia R."/>
            <person name="Han C."/>
            <person name="Goodwin L."/>
            <person name="Pitluck S."/>
            <person name="Liolios K."/>
            <person name="Pagani I."/>
            <person name="Ivanova N."/>
            <person name="Mavromatis K."/>
            <person name="Chen A."/>
            <person name="Palaniappan K."/>
            <person name="Land M."/>
            <person name="Hauser L."/>
            <person name="Chang Y.J."/>
            <person name="Jeffries C.D."/>
            <person name="Detter J.C."/>
            <person name="Brambilla E."/>
            <person name="Rohde M."/>
            <person name="Goker M."/>
            <person name="Woyke T."/>
            <person name="Bristow J."/>
            <person name="Eisen J.A."/>
            <person name="Markowitz V."/>
            <person name="Hugenholtz P."/>
            <person name="Kyrpides N.C."/>
            <person name="Klenk H.P."/>
            <person name="Lucas S."/>
        </authorList>
    </citation>
    <scope>NUCLEOTIDE SEQUENCE [LARGE SCALE GENOMIC DNA]</scope>
    <source>
        <strain evidence="4">ATCC 35417 / DSM 20613 / JCM 6297 / CCUG 15421 / P 36-108</strain>
    </source>
</reference>
<dbReference type="GO" id="GO:0008236">
    <property type="term" value="F:serine-type peptidase activity"/>
    <property type="evidence" value="ECO:0007669"/>
    <property type="project" value="InterPro"/>
</dbReference>
<dbReference type="eggNOG" id="COG0793">
    <property type="taxonomic scope" value="Bacteria"/>
</dbReference>
<dbReference type="InterPro" id="IPR005151">
    <property type="entry name" value="Tail-specific_protease"/>
</dbReference>
<protein>
    <submittedName>
        <fullName evidence="3">Peptidase S41</fullName>
    </submittedName>
</protein>
<dbReference type="AlphaFoldDB" id="E6SV83"/>
<evidence type="ECO:0000313" key="3">
    <source>
        <dbReference type="EMBL" id="ADV43465.1"/>
    </source>
</evidence>
<dbReference type="RefSeq" id="WP_013547059.1">
    <property type="nucleotide sequence ID" value="NC_014933.1"/>
</dbReference>
<gene>
    <name evidence="3" type="ordered locus">Bache_1460</name>
</gene>
<evidence type="ECO:0000259" key="2">
    <source>
        <dbReference type="Pfam" id="PF03572"/>
    </source>
</evidence>
<sequence length="538" mass="62472">MKHFALFIFFYLASLQTNAQISLNRDSLVSDFKYLTEQLEATHPDPYSGFGGRVFFHKTAHRLIQSLWTNNYTQQDFADTISAFLSNLQDGHTYLSKHNNQKEKPRYAPIRFKTIPDHIIVSSISTKHKELLGSRLDSINGVTVNDWLQRIASQVPCENLYGRYSELCWLADTQSFLRQFSTNYQDSVRYSLHTPDDETVSLTLPFVAEDSLRSIPKTLAPEWKQYPSGYLAYTFTDTTKRTMLFRASQIMARENFEYTLKQGWNSAYTQLKDFYHYTLKLEIPADTTKALAAIPSFSETFADMLKEMKKNKSANLIIDLRNNGGGWTPITLPTLLMLYGDRYLTTEMNSHFYRLISPLYLKKINMTLEQVNEANHSHYQLGDYTFEKEAEEADTASITVRRKRFIEDCMSNTRELLTRQNGKPLYQPQKIYVITDADTFSAAFHYTFYLWKMGATVVGVPSRQAPNTFMEQTPFQLPYSKLEGSISNCIQVFMPAQDPRAKTFYPDMMPTYKTYAKYNFDRHTEILYLLDKIKESLK</sequence>
<dbReference type="GO" id="GO:0006508">
    <property type="term" value="P:proteolysis"/>
    <property type="evidence" value="ECO:0007669"/>
    <property type="project" value="InterPro"/>
</dbReference>
<dbReference type="STRING" id="693979.Bache_1460"/>
<name>E6SV83_BACT6</name>
<dbReference type="EMBL" id="CP002352">
    <property type="protein sequence ID" value="ADV43465.1"/>
    <property type="molecule type" value="Genomic_DNA"/>
</dbReference>